<accession>A0ABS4ZJU6</accession>
<feature type="transmembrane region" description="Helical" evidence="1">
    <location>
        <begin position="344"/>
        <end position="365"/>
    </location>
</feature>
<proteinExistence type="predicted"/>
<dbReference type="PANTHER" id="PTHR23028:SF53">
    <property type="entry name" value="ACYL_TRANSF_3 DOMAIN-CONTAINING PROTEIN"/>
    <property type="match status" value="1"/>
</dbReference>
<evidence type="ECO:0000259" key="2">
    <source>
        <dbReference type="Pfam" id="PF01757"/>
    </source>
</evidence>
<keyword evidence="5" id="KW-1185">Reference proteome</keyword>
<dbReference type="Pfam" id="PF01757">
    <property type="entry name" value="Acyl_transf_3"/>
    <property type="match status" value="1"/>
</dbReference>
<feature type="domain" description="SGNH" evidence="3">
    <location>
        <begin position="462"/>
        <end position="690"/>
    </location>
</feature>
<evidence type="ECO:0000313" key="4">
    <source>
        <dbReference type="EMBL" id="MBP2437562.1"/>
    </source>
</evidence>
<organism evidence="4 5">
    <name type="scientific">Microbacterium amylolyticum</name>
    <dbReference type="NCBI Taxonomy" id="936337"/>
    <lineage>
        <taxon>Bacteria</taxon>
        <taxon>Bacillati</taxon>
        <taxon>Actinomycetota</taxon>
        <taxon>Actinomycetes</taxon>
        <taxon>Micrococcales</taxon>
        <taxon>Microbacteriaceae</taxon>
        <taxon>Microbacterium</taxon>
    </lineage>
</organism>
<dbReference type="Pfam" id="PF19040">
    <property type="entry name" value="SGNH"/>
    <property type="match status" value="1"/>
</dbReference>
<keyword evidence="1" id="KW-0472">Membrane</keyword>
<sequence length="708" mass="78542">MSSEKGLSFPIAAPLTPRYVARPTKQPGAFRPEIEGLRSVAFLLVAVFHIWFNRVSGGVDVFFTVAGFLITVSLLSQIRRFGRVRPGIFFGRLALRLLPAAAVVLTAVMLAIWFLLPYPSWRDSFTEVFASATYWENWYLARNAIDYLAIDTMRSPVQHFWAMSIQGQFYVIWAVVFTMVLLIAKSTGTRMKRVAFWTIVVLVAVSFAWSVFQTDANQQFAYFSTATRVWEFGAGALLALVIDRLRIPAVLGALLSWTAFALIASLGFLLPVADMFPGWIALIPVLSAVVIIATGRTQSRWGATQLLASKPLVWLGRLGYGVYLWHWPLLIFTLEYQGVQQASLVTGAGIIAASLALAWLTNVFVERPLLRVRDGGRGLGRRLSLAASVTAIAALAATSLTATWNLDRASDSEETVIQARLGDACFGALALADPERCARRTGTTVVPADPTHDLAPIFREPCSTRWDESDVRLCTWGDENADTKIVLIGNSHAAVWFPALLYVAEQHGWRLDTYYRQSCTFNTAYREERRAITAETCLEWNEKLQVELAQGPHYDYVLTSALALNRAYIDSETGEQSFEAGVAGFHEAWQPLIDRGSTILAVRDYPRLVGESRTCALEKFLDDCVVSQDEALIDENEETIAVAARTVNGATVIDMTEWFCSDGECPTTIGDVRVYRDHAHFTETYGHTLGEPLLQELQRQAGLPSPNQ</sequence>
<feature type="transmembrane region" description="Helical" evidence="1">
    <location>
        <begin position="194"/>
        <end position="214"/>
    </location>
</feature>
<evidence type="ECO:0000256" key="1">
    <source>
        <dbReference type="SAM" id="Phobius"/>
    </source>
</evidence>
<feature type="transmembrane region" description="Helical" evidence="1">
    <location>
        <begin position="385"/>
        <end position="406"/>
    </location>
</feature>
<feature type="transmembrane region" description="Helical" evidence="1">
    <location>
        <begin position="249"/>
        <end position="270"/>
    </location>
</feature>
<feature type="transmembrane region" description="Helical" evidence="1">
    <location>
        <begin position="97"/>
        <end position="116"/>
    </location>
</feature>
<feature type="transmembrane region" description="Helical" evidence="1">
    <location>
        <begin position="160"/>
        <end position="182"/>
    </location>
</feature>
<dbReference type="EMBL" id="JAGIOL010000001">
    <property type="protein sequence ID" value="MBP2437562.1"/>
    <property type="molecule type" value="Genomic_DNA"/>
</dbReference>
<gene>
    <name evidence="4" type="ORF">JOF34_002148</name>
</gene>
<evidence type="ECO:0000259" key="3">
    <source>
        <dbReference type="Pfam" id="PF19040"/>
    </source>
</evidence>
<feature type="transmembrane region" description="Helical" evidence="1">
    <location>
        <begin position="314"/>
        <end position="332"/>
    </location>
</feature>
<dbReference type="InterPro" id="IPR002656">
    <property type="entry name" value="Acyl_transf_3_dom"/>
</dbReference>
<reference evidence="4 5" key="1">
    <citation type="submission" date="2021-03" db="EMBL/GenBank/DDBJ databases">
        <title>Sequencing the genomes of 1000 actinobacteria strains.</title>
        <authorList>
            <person name="Klenk H.-P."/>
        </authorList>
    </citation>
    <scope>NUCLEOTIDE SEQUENCE [LARGE SCALE GENOMIC DNA]</scope>
    <source>
        <strain evidence="4 5">DSM 24221</strain>
    </source>
</reference>
<name>A0ABS4ZJU6_9MICO</name>
<dbReference type="RefSeq" id="WP_165133667.1">
    <property type="nucleotide sequence ID" value="NZ_CP049253.1"/>
</dbReference>
<keyword evidence="1" id="KW-0812">Transmembrane</keyword>
<evidence type="ECO:0000313" key="5">
    <source>
        <dbReference type="Proteomes" id="UP001519362"/>
    </source>
</evidence>
<feature type="transmembrane region" description="Helical" evidence="1">
    <location>
        <begin position="276"/>
        <end position="293"/>
    </location>
</feature>
<feature type="transmembrane region" description="Helical" evidence="1">
    <location>
        <begin position="58"/>
        <end position="76"/>
    </location>
</feature>
<dbReference type="PANTHER" id="PTHR23028">
    <property type="entry name" value="ACETYLTRANSFERASE"/>
    <property type="match status" value="1"/>
</dbReference>
<dbReference type="InterPro" id="IPR050879">
    <property type="entry name" value="Acyltransferase_3"/>
</dbReference>
<keyword evidence="1" id="KW-1133">Transmembrane helix</keyword>
<dbReference type="Proteomes" id="UP001519362">
    <property type="component" value="Unassembled WGS sequence"/>
</dbReference>
<comment type="caution">
    <text evidence="4">The sequence shown here is derived from an EMBL/GenBank/DDBJ whole genome shotgun (WGS) entry which is preliminary data.</text>
</comment>
<feature type="domain" description="Acyltransferase 3" evidence="2">
    <location>
        <begin position="33"/>
        <end position="361"/>
    </location>
</feature>
<protein>
    <submittedName>
        <fullName evidence="4">Peptidoglycan/LPS O-acetylase OafA/YrhL</fullName>
    </submittedName>
</protein>
<feature type="transmembrane region" description="Helical" evidence="1">
    <location>
        <begin position="220"/>
        <end position="242"/>
    </location>
</feature>
<dbReference type="InterPro" id="IPR043968">
    <property type="entry name" value="SGNH"/>
</dbReference>